<gene>
    <name evidence="4" type="ORF">DDQ50_05385</name>
</gene>
<dbReference type="Proteomes" id="UP000244893">
    <property type="component" value="Unassembled WGS sequence"/>
</dbReference>
<feature type="signal peptide" evidence="2">
    <location>
        <begin position="1"/>
        <end position="18"/>
    </location>
</feature>
<feature type="domain" description="DUF4232" evidence="3">
    <location>
        <begin position="49"/>
        <end position="180"/>
    </location>
</feature>
<sequence>MTHRPLLLAVGTTIAALAALSGCTSSPTPDASATPTEQAESTPEPAQPCDADALSVSVLPDEELFFFHLAFTNEASSYCTLSGAPSVQALAADGSDIGLPSAAVTDDGSDPGAASAVEVNPGSQGFSLVTYQGNDLGGCAPLPIAGLRVTLESGAEYTVGDLAISAFDCGDDEPAFAVRPVAADQQQPAA</sequence>
<evidence type="ECO:0000313" key="4">
    <source>
        <dbReference type="EMBL" id="PVZ95899.1"/>
    </source>
</evidence>
<evidence type="ECO:0000256" key="2">
    <source>
        <dbReference type="SAM" id="SignalP"/>
    </source>
</evidence>
<keyword evidence="2" id="KW-0732">Signal</keyword>
<feature type="region of interest" description="Disordered" evidence="1">
    <location>
        <begin position="25"/>
        <end position="49"/>
    </location>
</feature>
<protein>
    <recommendedName>
        <fullName evidence="3">DUF4232 domain-containing protein</fullName>
    </recommendedName>
</protein>
<dbReference type="EMBL" id="QEOP01000001">
    <property type="protein sequence ID" value="PVZ95899.1"/>
    <property type="molecule type" value="Genomic_DNA"/>
</dbReference>
<reference evidence="4 5" key="1">
    <citation type="submission" date="2018-05" db="EMBL/GenBank/DDBJ databases">
        <title>Amnibacterium sp. M8JJ-5, whole genome shotgun sequence.</title>
        <authorList>
            <person name="Tuo L."/>
        </authorList>
    </citation>
    <scope>NUCLEOTIDE SEQUENCE [LARGE SCALE GENOMIC DNA]</scope>
    <source>
        <strain evidence="4 5">M8JJ-5</strain>
    </source>
</reference>
<proteinExistence type="predicted"/>
<dbReference type="RefSeq" id="WP_116755633.1">
    <property type="nucleotide sequence ID" value="NZ_JBHUEX010000001.1"/>
</dbReference>
<evidence type="ECO:0000313" key="5">
    <source>
        <dbReference type="Proteomes" id="UP000244893"/>
    </source>
</evidence>
<evidence type="ECO:0000259" key="3">
    <source>
        <dbReference type="Pfam" id="PF14016"/>
    </source>
</evidence>
<dbReference type="PROSITE" id="PS51257">
    <property type="entry name" value="PROKAR_LIPOPROTEIN"/>
    <property type="match status" value="1"/>
</dbReference>
<comment type="caution">
    <text evidence="4">The sequence shown here is derived from an EMBL/GenBank/DDBJ whole genome shotgun (WGS) entry which is preliminary data.</text>
</comment>
<feature type="compositionally biased region" description="Polar residues" evidence="1">
    <location>
        <begin position="25"/>
        <end position="41"/>
    </location>
</feature>
<accession>A0A2V1HX85</accession>
<organism evidence="4 5">
    <name type="scientific">Amnibacterium flavum</name>
    <dbReference type="NCBI Taxonomy" id="2173173"/>
    <lineage>
        <taxon>Bacteria</taxon>
        <taxon>Bacillati</taxon>
        <taxon>Actinomycetota</taxon>
        <taxon>Actinomycetes</taxon>
        <taxon>Micrococcales</taxon>
        <taxon>Microbacteriaceae</taxon>
        <taxon>Amnibacterium</taxon>
    </lineage>
</organism>
<evidence type="ECO:0000256" key="1">
    <source>
        <dbReference type="SAM" id="MobiDB-lite"/>
    </source>
</evidence>
<dbReference type="InterPro" id="IPR025326">
    <property type="entry name" value="DUF4232"/>
</dbReference>
<feature type="chain" id="PRO_5039166596" description="DUF4232 domain-containing protein" evidence="2">
    <location>
        <begin position="19"/>
        <end position="190"/>
    </location>
</feature>
<dbReference type="AlphaFoldDB" id="A0A2V1HX85"/>
<keyword evidence="5" id="KW-1185">Reference proteome</keyword>
<name>A0A2V1HX85_9MICO</name>
<dbReference type="OrthoDB" id="3268346at2"/>
<dbReference type="Pfam" id="PF14016">
    <property type="entry name" value="DUF4232"/>
    <property type="match status" value="1"/>
</dbReference>